<evidence type="ECO:0000313" key="2">
    <source>
        <dbReference type="WBParaSite" id="Minc3s00138g05792"/>
    </source>
</evidence>
<dbReference type="Proteomes" id="UP000887563">
    <property type="component" value="Unplaced"/>
</dbReference>
<reference evidence="2" key="1">
    <citation type="submission" date="2022-11" db="UniProtKB">
        <authorList>
            <consortium name="WormBaseParasite"/>
        </authorList>
    </citation>
    <scope>IDENTIFICATION</scope>
</reference>
<dbReference type="WBParaSite" id="Minc3s00138g05792">
    <property type="protein sequence ID" value="Minc3s00138g05792"/>
    <property type="gene ID" value="Minc3s00138g05792"/>
</dbReference>
<accession>A0A914KVZ1</accession>
<protein>
    <submittedName>
        <fullName evidence="2">Transmembrane protein</fullName>
    </submittedName>
</protein>
<organism evidence="1 2">
    <name type="scientific">Meloidogyne incognita</name>
    <name type="common">Southern root-knot nematode worm</name>
    <name type="synonym">Oxyuris incognita</name>
    <dbReference type="NCBI Taxonomy" id="6306"/>
    <lineage>
        <taxon>Eukaryota</taxon>
        <taxon>Metazoa</taxon>
        <taxon>Ecdysozoa</taxon>
        <taxon>Nematoda</taxon>
        <taxon>Chromadorea</taxon>
        <taxon>Rhabditida</taxon>
        <taxon>Tylenchina</taxon>
        <taxon>Tylenchomorpha</taxon>
        <taxon>Tylenchoidea</taxon>
        <taxon>Meloidogynidae</taxon>
        <taxon>Meloidogyninae</taxon>
        <taxon>Meloidogyne</taxon>
        <taxon>Meloidogyne incognita group</taxon>
    </lineage>
</organism>
<proteinExistence type="predicted"/>
<name>A0A914KVZ1_MELIC</name>
<evidence type="ECO:0000313" key="1">
    <source>
        <dbReference type="Proteomes" id="UP000887563"/>
    </source>
</evidence>
<dbReference type="AlphaFoldDB" id="A0A914KVZ1"/>
<sequence length="81" mass="9599">MASEIAIFFPCPKRLWKSKYLFNSNKLSTQLSMFYQPLNLLITLSKNYQLKFASNFQILFQQKSRIQILGNFQSFNIKIIN</sequence>
<keyword evidence="1" id="KW-1185">Reference proteome</keyword>